<accession>A0ABP1LD85</accession>
<proteinExistence type="predicted"/>
<reference evidence="1 2" key="1">
    <citation type="submission" date="2024-07" db="EMBL/GenBank/DDBJ databases">
        <authorList>
            <person name="Akdeniz Z."/>
        </authorList>
    </citation>
    <scope>NUCLEOTIDE SEQUENCE [LARGE SCALE GENOMIC DNA]</scope>
</reference>
<gene>
    <name evidence="1" type="ORF">HINF_LOCUS59915</name>
</gene>
<dbReference type="EMBL" id="CAXDID020000347">
    <property type="protein sequence ID" value="CAL6080542.1"/>
    <property type="molecule type" value="Genomic_DNA"/>
</dbReference>
<protein>
    <submittedName>
        <fullName evidence="1">Uncharacterized protein</fullName>
    </submittedName>
</protein>
<organism evidence="1 2">
    <name type="scientific">Hexamita inflata</name>
    <dbReference type="NCBI Taxonomy" id="28002"/>
    <lineage>
        <taxon>Eukaryota</taxon>
        <taxon>Metamonada</taxon>
        <taxon>Diplomonadida</taxon>
        <taxon>Hexamitidae</taxon>
        <taxon>Hexamitinae</taxon>
        <taxon>Hexamita</taxon>
    </lineage>
</organism>
<keyword evidence="2" id="KW-1185">Reference proteome</keyword>
<sequence>MEGLIYWPHPETKPFHFQDSKVVEVLAVFNDKIKYGDEVTVHILNEEARFE</sequence>
<evidence type="ECO:0000313" key="2">
    <source>
        <dbReference type="Proteomes" id="UP001642409"/>
    </source>
</evidence>
<dbReference type="Proteomes" id="UP001642409">
    <property type="component" value="Unassembled WGS sequence"/>
</dbReference>
<name>A0ABP1LD85_9EUKA</name>
<comment type="caution">
    <text evidence="1">The sequence shown here is derived from an EMBL/GenBank/DDBJ whole genome shotgun (WGS) entry which is preliminary data.</text>
</comment>
<evidence type="ECO:0000313" key="1">
    <source>
        <dbReference type="EMBL" id="CAL6080542.1"/>
    </source>
</evidence>